<accession>A0ABC7ZE26</accession>
<reference evidence="1 2" key="1">
    <citation type="submission" date="2011-07" db="EMBL/GenBank/DDBJ databases">
        <authorList>
            <person name="Bertoli M.T."/>
            <person name="Kersulyte D."/>
            <person name="Pascasio M.A."/>
            <person name="Berg D.E."/>
        </authorList>
    </citation>
    <scope>NUCLEOTIDE SEQUENCE [LARGE SCALE GENOMIC DNA]</scope>
    <source>
        <strain evidence="1 2">ELS37</strain>
    </source>
</reference>
<dbReference type="KEGG" id="hpe:HPELS_00880"/>
<name>A0ABC7ZE26_HELPX</name>
<proteinExistence type="predicted"/>
<evidence type="ECO:0000313" key="1">
    <source>
        <dbReference type="EMBL" id="AFF19755.1"/>
    </source>
</evidence>
<protein>
    <submittedName>
        <fullName evidence="1">Uncharacterized protein</fullName>
    </submittedName>
</protein>
<sequence length="59" mass="6872">MHATIITNIIFIIASRIVFSFPKKNKTTPPKRIKQQNKKIINIVTPAATNTFTRFEWNE</sequence>
<gene>
    <name evidence="1" type="ORF">HPELS_00880</name>
</gene>
<evidence type="ECO:0000313" key="2">
    <source>
        <dbReference type="Proteomes" id="UP000007885"/>
    </source>
</evidence>
<organism evidence="1 2">
    <name type="scientific">Helicobacter pylori ELS37</name>
    <dbReference type="NCBI Taxonomy" id="1055527"/>
    <lineage>
        <taxon>Bacteria</taxon>
        <taxon>Pseudomonadati</taxon>
        <taxon>Campylobacterota</taxon>
        <taxon>Epsilonproteobacteria</taxon>
        <taxon>Campylobacterales</taxon>
        <taxon>Helicobacteraceae</taxon>
        <taxon>Helicobacter</taxon>
    </lineage>
</organism>
<dbReference type="Proteomes" id="UP000007885">
    <property type="component" value="Chromosome"/>
</dbReference>
<dbReference type="EMBL" id="CP002953">
    <property type="protein sequence ID" value="AFF19755.1"/>
    <property type="molecule type" value="Genomic_DNA"/>
</dbReference>
<dbReference type="AlphaFoldDB" id="A0ABC7ZE26"/>